<evidence type="ECO:0000256" key="9">
    <source>
        <dbReference type="RuleBase" id="RU362042"/>
    </source>
</evidence>
<feature type="active site" evidence="7">
    <location>
        <position position="261"/>
    </location>
</feature>
<dbReference type="EC" id="3.4.21.89" evidence="4 8"/>
<feature type="active site" evidence="7">
    <location>
        <position position="212"/>
    </location>
</feature>
<evidence type="ECO:0000256" key="7">
    <source>
        <dbReference type="PIRSR" id="PIRSR600223-1"/>
    </source>
</evidence>
<evidence type="ECO:0000256" key="6">
    <source>
        <dbReference type="ARBA" id="ARBA00022801"/>
    </source>
</evidence>
<evidence type="ECO:0000259" key="10">
    <source>
        <dbReference type="Pfam" id="PF10502"/>
    </source>
</evidence>
<dbReference type="InterPro" id="IPR019756">
    <property type="entry name" value="Pept_S26A_signal_pept_1_Ser-AS"/>
</dbReference>
<dbReference type="Pfam" id="PF10502">
    <property type="entry name" value="Peptidase_S26"/>
    <property type="match status" value="1"/>
</dbReference>
<reference evidence="12" key="1">
    <citation type="submission" date="2018-04" db="EMBL/GenBank/DDBJ databases">
        <authorList>
            <person name="Cornet L."/>
        </authorList>
    </citation>
    <scope>NUCLEOTIDE SEQUENCE [LARGE SCALE GENOMIC DNA]</scope>
</reference>
<dbReference type="InterPro" id="IPR019758">
    <property type="entry name" value="Pept_S26A_signal_pept_1_CS"/>
</dbReference>
<protein>
    <recommendedName>
        <fullName evidence="4 8">Signal peptidase I</fullName>
        <ecNumber evidence="4 8">3.4.21.89</ecNumber>
    </recommendedName>
</protein>
<sequence length="352" mass="38691">MVAQQKVRDCWLAVNLSGLLPGLGQCYAEQWTKGLIAISVFVGLIAYGLWSLLAAEGDTIHAFWMFGAAGIVYLLNLWDAFSTAGRPLQPLGSKQRGNDLWYGVFLSQILPGLGHLYLNRAIAGAVFLVIGVGLAIATNYLPFLLPLSCAVWSIAGYHAYRITPARPGRPHSRSAKMLVVIVVGGLLLRLSVGSLPLWVDQAVMQCIVPSESMVPTLQVNDRIFVDRDDLYSPKLGDIVVFTAPGKAIEIVEAEPNSLFVKRIIGLPGQEVAVRAGQVWINKILLPKDYVEAQMSYDWGPELVPPNAYFVLGDNRNASADSHVWGFLPKENLVGEAYKIYWPPERVRSLKNH</sequence>
<dbReference type="GO" id="GO:0005886">
    <property type="term" value="C:plasma membrane"/>
    <property type="evidence" value="ECO:0007669"/>
    <property type="project" value="UniProtKB-SubCell"/>
</dbReference>
<proteinExistence type="inferred from homology"/>
<evidence type="ECO:0000256" key="2">
    <source>
        <dbReference type="ARBA" id="ARBA00004401"/>
    </source>
</evidence>
<dbReference type="PROSITE" id="PS00501">
    <property type="entry name" value="SPASE_I_1"/>
    <property type="match status" value="1"/>
</dbReference>
<evidence type="ECO:0000256" key="1">
    <source>
        <dbReference type="ARBA" id="ARBA00000677"/>
    </source>
</evidence>
<evidence type="ECO:0000256" key="3">
    <source>
        <dbReference type="ARBA" id="ARBA00009370"/>
    </source>
</evidence>
<dbReference type="PANTHER" id="PTHR43390">
    <property type="entry name" value="SIGNAL PEPTIDASE I"/>
    <property type="match status" value="1"/>
</dbReference>
<reference evidence="11 12" key="2">
    <citation type="submission" date="2018-06" db="EMBL/GenBank/DDBJ databases">
        <title>Metagenomic assembly of (sub)arctic Cyanobacteria and their associated microbiome from non-axenic cultures.</title>
        <authorList>
            <person name="Baurain D."/>
        </authorList>
    </citation>
    <scope>NUCLEOTIDE SEQUENCE [LARGE SCALE GENOMIC DNA]</scope>
    <source>
        <strain evidence="11">ULC129bin1</strain>
    </source>
</reference>
<comment type="similarity">
    <text evidence="3 9">Belongs to the peptidase S26 family.</text>
</comment>
<name>A0A2W4U0L7_9CYAN</name>
<feature type="transmembrane region" description="Helical" evidence="8">
    <location>
        <begin position="59"/>
        <end position="78"/>
    </location>
</feature>
<comment type="caution">
    <text evidence="8">Lacks conserved residue(s) required for the propagation of feature annotation.</text>
</comment>
<dbReference type="EMBL" id="QBMC01000145">
    <property type="protein sequence ID" value="PZO12590.1"/>
    <property type="molecule type" value="Genomic_DNA"/>
</dbReference>
<dbReference type="InterPro" id="IPR019533">
    <property type="entry name" value="Peptidase_S26"/>
</dbReference>
<evidence type="ECO:0000256" key="8">
    <source>
        <dbReference type="RuleBase" id="RU003993"/>
    </source>
</evidence>
<feature type="transmembrane region" description="Helical" evidence="8">
    <location>
        <begin position="35"/>
        <end position="53"/>
    </location>
</feature>
<keyword evidence="8" id="KW-0472">Membrane</keyword>
<dbReference type="CDD" id="cd06530">
    <property type="entry name" value="S26_SPase_I"/>
    <property type="match status" value="1"/>
</dbReference>
<dbReference type="GO" id="GO:0004252">
    <property type="term" value="F:serine-type endopeptidase activity"/>
    <property type="evidence" value="ECO:0007669"/>
    <property type="project" value="InterPro"/>
</dbReference>
<dbReference type="GO" id="GO:0009003">
    <property type="term" value="F:signal peptidase activity"/>
    <property type="evidence" value="ECO:0007669"/>
    <property type="project" value="UniProtKB-EC"/>
</dbReference>
<dbReference type="InterPro" id="IPR036286">
    <property type="entry name" value="LexA/Signal_pep-like_sf"/>
</dbReference>
<evidence type="ECO:0000313" key="12">
    <source>
        <dbReference type="Proteomes" id="UP000249354"/>
    </source>
</evidence>
<organism evidence="11 12">
    <name type="scientific">Leptolyngbya foveolarum</name>
    <dbReference type="NCBI Taxonomy" id="47253"/>
    <lineage>
        <taxon>Bacteria</taxon>
        <taxon>Bacillati</taxon>
        <taxon>Cyanobacteriota</taxon>
        <taxon>Cyanophyceae</taxon>
        <taxon>Leptolyngbyales</taxon>
        <taxon>Leptolyngbyaceae</taxon>
        <taxon>Leptolyngbya group</taxon>
        <taxon>Leptolyngbya</taxon>
    </lineage>
</organism>
<dbReference type="InterPro" id="IPR000223">
    <property type="entry name" value="Pept_S26A_signal_pept_1"/>
</dbReference>
<dbReference type="PANTHER" id="PTHR43390:SF1">
    <property type="entry name" value="CHLOROPLAST PROCESSING PEPTIDASE"/>
    <property type="match status" value="1"/>
</dbReference>
<dbReference type="InterPro" id="IPR019757">
    <property type="entry name" value="Pept_S26A_signal_pept_1_Lys-AS"/>
</dbReference>
<evidence type="ECO:0000256" key="4">
    <source>
        <dbReference type="ARBA" id="ARBA00013208"/>
    </source>
</evidence>
<dbReference type="PROSITE" id="PS00760">
    <property type="entry name" value="SPASE_I_2"/>
    <property type="match status" value="1"/>
</dbReference>
<comment type="caution">
    <text evidence="11">The sequence shown here is derived from an EMBL/GenBank/DDBJ whole genome shotgun (WGS) entry which is preliminary data.</text>
</comment>
<keyword evidence="8" id="KW-0812">Transmembrane</keyword>
<dbReference type="NCBIfam" id="TIGR02227">
    <property type="entry name" value="sigpep_I_bact"/>
    <property type="match status" value="1"/>
</dbReference>
<keyword evidence="8" id="KW-1133">Transmembrane helix</keyword>
<feature type="transmembrane region" description="Helical" evidence="8">
    <location>
        <begin position="178"/>
        <end position="199"/>
    </location>
</feature>
<dbReference type="SUPFAM" id="SSF51306">
    <property type="entry name" value="LexA/Signal peptidase"/>
    <property type="match status" value="1"/>
</dbReference>
<comment type="catalytic activity">
    <reaction evidence="1 8">
        <text>Cleavage of hydrophobic, N-terminal signal or leader sequences from secreted and periplasmic proteins.</text>
        <dbReference type="EC" id="3.4.21.89"/>
    </reaction>
</comment>
<accession>A0A2W4U0L7</accession>
<feature type="transmembrane region" description="Helical" evidence="8">
    <location>
        <begin position="124"/>
        <end position="157"/>
    </location>
</feature>
<keyword evidence="6 8" id="KW-0378">Hydrolase</keyword>
<dbReference type="PROSITE" id="PS00761">
    <property type="entry name" value="SPASE_I_3"/>
    <property type="match status" value="1"/>
</dbReference>
<evidence type="ECO:0000313" key="11">
    <source>
        <dbReference type="EMBL" id="PZO12590.1"/>
    </source>
</evidence>
<evidence type="ECO:0000256" key="5">
    <source>
        <dbReference type="ARBA" id="ARBA00022670"/>
    </source>
</evidence>
<keyword evidence="5 8" id="KW-0645">Protease</keyword>
<dbReference type="AlphaFoldDB" id="A0A2W4U0L7"/>
<gene>
    <name evidence="11" type="primary">lepB</name>
    <name evidence="11" type="ORF">DCF25_17370</name>
</gene>
<dbReference type="Proteomes" id="UP000249354">
    <property type="component" value="Unassembled WGS sequence"/>
</dbReference>
<feature type="domain" description="Peptidase S26" evidence="10">
    <location>
        <begin position="203"/>
        <end position="341"/>
    </location>
</feature>
<dbReference type="PRINTS" id="PR00727">
    <property type="entry name" value="LEADERPTASE"/>
</dbReference>
<dbReference type="GO" id="GO:0006465">
    <property type="term" value="P:signal peptide processing"/>
    <property type="evidence" value="ECO:0007669"/>
    <property type="project" value="InterPro"/>
</dbReference>
<dbReference type="Gene3D" id="2.10.109.10">
    <property type="entry name" value="Umud Fragment, subunit A"/>
    <property type="match status" value="1"/>
</dbReference>
<comment type="subcellular location">
    <subcellularLocation>
        <location evidence="2">Cell membrane</location>
        <topology evidence="2">Single-pass type II membrane protein</topology>
    </subcellularLocation>
    <subcellularLocation>
        <location evidence="9">Membrane</location>
        <topology evidence="9">Single-pass type II membrane protein</topology>
    </subcellularLocation>
</comment>